<organism evidence="11">
    <name type="scientific">Oppiella nova</name>
    <dbReference type="NCBI Taxonomy" id="334625"/>
    <lineage>
        <taxon>Eukaryota</taxon>
        <taxon>Metazoa</taxon>
        <taxon>Ecdysozoa</taxon>
        <taxon>Arthropoda</taxon>
        <taxon>Chelicerata</taxon>
        <taxon>Arachnida</taxon>
        <taxon>Acari</taxon>
        <taxon>Acariformes</taxon>
        <taxon>Sarcoptiformes</taxon>
        <taxon>Oribatida</taxon>
        <taxon>Brachypylina</taxon>
        <taxon>Oppioidea</taxon>
        <taxon>Oppiidae</taxon>
        <taxon>Oppiella</taxon>
    </lineage>
</organism>
<dbReference type="GO" id="GO:0005886">
    <property type="term" value="C:plasma membrane"/>
    <property type="evidence" value="ECO:0007669"/>
    <property type="project" value="TreeGrafter"/>
</dbReference>
<keyword evidence="7" id="KW-0443">Lipid metabolism</keyword>
<name>A0A7R9QQZ4_9ACAR</name>
<evidence type="ECO:0000256" key="3">
    <source>
        <dbReference type="ARBA" id="ARBA00022679"/>
    </source>
</evidence>
<dbReference type="Pfam" id="PF14360">
    <property type="entry name" value="PAP2_C"/>
    <property type="match status" value="1"/>
</dbReference>
<gene>
    <name evidence="11" type="ORF">ONB1V03_LOCUS10548</name>
</gene>
<evidence type="ECO:0000256" key="5">
    <source>
        <dbReference type="ARBA" id="ARBA00022919"/>
    </source>
</evidence>
<dbReference type="GO" id="GO:0047493">
    <property type="term" value="F:ceramide cholinephosphotransferase activity"/>
    <property type="evidence" value="ECO:0007669"/>
    <property type="project" value="TreeGrafter"/>
</dbReference>
<evidence type="ECO:0000313" key="11">
    <source>
        <dbReference type="EMBL" id="CAD7653897.1"/>
    </source>
</evidence>
<feature type="non-terminal residue" evidence="11">
    <location>
        <position position="191"/>
    </location>
</feature>
<feature type="transmembrane region" description="Helical" evidence="9">
    <location>
        <begin position="61"/>
        <end position="83"/>
    </location>
</feature>
<dbReference type="GO" id="GO:0033188">
    <property type="term" value="F:sphingomyelin synthase activity"/>
    <property type="evidence" value="ECO:0007669"/>
    <property type="project" value="TreeGrafter"/>
</dbReference>
<dbReference type="GO" id="GO:0046513">
    <property type="term" value="P:ceramide biosynthetic process"/>
    <property type="evidence" value="ECO:0007669"/>
    <property type="project" value="TreeGrafter"/>
</dbReference>
<keyword evidence="8 9" id="KW-0472">Membrane</keyword>
<dbReference type="GO" id="GO:0005789">
    <property type="term" value="C:endoplasmic reticulum membrane"/>
    <property type="evidence" value="ECO:0007669"/>
    <property type="project" value="TreeGrafter"/>
</dbReference>
<evidence type="ECO:0000313" key="12">
    <source>
        <dbReference type="Proteomes" id="UP000728032"/>
    </source>
</evidence>
<evidence type="ECO:0000256" key="4">
    <source>
        <dbReference type="ARBA" id="ARBA00022692"/>
    </source>
</evidence>
<proteinExistence type="inferred from homology"/>
<dbReference type="AlphaFoldDB" id="A0A7R9QQZ4"/>
<dbReference type="InterPro" id="IPR025749">
    <property type="entry name" value="Sphingomyelin_synth-like_dom"/>
</dbReference>
<dbReference type="PANTHER" id="PTHR21290:SF27">
    <property type="entry name" value="PHOSPHATIDYLCHOLINE:CERAMIDE CHOLINEPHOSPHOTRANSFERASE 1"/>
    <property type="match status" value="1"/>
</dbReference>
<comment type="subcellular location">
    <subcellularLocation>
        <location evidence="1">Membrane</location>
        <topology evidence="1">Multi-pass membrane protein</topology>
    </subcellularLocation>
</comment>
<evidence type="ECO:0000256" key="7">
    <source>
        <dbReference type="ARBA" id="ARBA00023098"/>
    </source>
</evidence>
<comment type="similarity">
    <text evidence="2">Belongs to the sphingomyelin synthase family.</text>
</comment>
<feature type="domain" description="Sphingomyelin synthase-like" evidence="10">
    <location>
        <begin position="53"/>
        <end position="108"/>
    </location>
</feature>
<keyword evidence="3" id="KW-0808">Transferase</keyword>
<keyword evidence="5" id="KW-0746">Sphingolipid metabolism</keyword>
<protein>
    <recommendedName>
        <fullName evidence="10">Sphingomyelin synthase-like domain-containing protein</fullName>
    </recommendedName>
</protein>
<evidence type="ECO:0000256" key="8">
    <source>
        <dbReference type="ARBA" id="ARBA00023136"/>
    </source>
</evidence>
<keyword evidence="12" id="KW-1185">Reference proteome</keyword>
<feature type="transmembrane region" description="Helical" evidence="9">
    <location>
        <begin position="88"/>
        <end position="106"/>
    </location>
</feature>
<dbReference type="OrthoDB" id="422827at2759"/>
<sequence length="191" mass="22424">LRNSSDPSGDSNVTTGQFIGIIASRVFYMSLGYPDRIVIHKFVNAYLMFREYVVPSRCRTYLWKLVNILLIGLTLTGVICILIARGHYLIDIVIAYFVTTRTFWIYHTLCYNSALRFQPQTNYLSRVWWYQIFIYFESGHQFSGSMTCGDRADSPVAPQMIVRSFEWPLPWPRVFRRKRRSAQRLLQTQQA</sequence>
<evidence type="ECO:0000256" key="2">
    <source>
        <dbReference type="ARBA" id="ARBA00005441"/>
    </source>
</evidence>
<keyword evidence="4 9" id="KW-0812">Transmembrane</keyword>
<dbReference type="PANTHER" id="PTHR21290">
    <property type="entry name" value="SPHINGOMYELIN SYNTHETASE"/>
    <property type="match status" value="1"/>
</dbReference>
<reference evidence="11" key="1">
    <citation type="submission" date="2020-11" db="EMBL/GenBank/DDBJ databases">
        <authorList>
            <person name="Tran Van P."/>
        </authorList>
    </citation>
    <scope>NUCLEOTIDE SEQUENCE</scope>
</reference>
<dbReference type="EMBL" id="OC922049">
    <property type="protein sequence ID" value="CAD7653897.1"/>
    <property type="molecule type" value="Genomic_DNA"/>
</dbReference>
<dbReference type="EMBL" id="CAJPVJ010007224">
    <property type="protein sequence ID" value="CAG2171084.1"/>
    <property type="molecule type" value="Genomic_DNA"/>
</dbReference>
<keyword evidence="6 9" id="KW-1133">Transmembrane helix</keyword>
<evidence type="ECO:0000256" key="6">
    <source>
        <dbReference type="ARBA" id="ARBA00022989"/>
    </source>
</evidence>
<dbReference type="GO" id="GO:0000139">
    <property type="term" value="C:Golgi membrane"/>
    <property type="evidence" value="ECO:0007669"/>
    <property type="project" value="TreeGrafter"/>
</dbReference>
<evidence type="ECO:0000256" key="9">
    <source>
        <dbReference type="SAM" id="Phobius"/>
    </source>
</evidence>
<evidence type="ECO:0000256" key="1">
    <source>
        <dbReference type="ARBA" id="ARBA00004141"/>
    </source>
</evidence>
<dbReference type="Proteomes" id="UP000728032">
    <property type="component" value="Unassembled WGS sequence"/>
</dbReference>
<evidence type="ECO:0000259" key="10">
    <source>
        <dbReference type="Pfam" id="PF14360"/>
    </source>
</evidence>
<accession>A0A7R9QQZ4</accession>
<dbReference type="InterPro" id="IPR045221">
    <property type="entry name" value="Sphingomyelin_synth-like"/>
</dbReference>
<dbReference type="GO" id="GO:0006686">
    <property type="term" value="P:sphingomyelin biosynthetic process"/>
    <property type="evidence" value="ECO:0007669"/>
    <property type="project" value="TreeGrafter"/>
</dbReference>